<dbReference type="Proteomes" id="UP000437862">
    <property type="component" value="Chromosome"/>
</dbReference>
<evidence type="ECO:0000259" key="4">
    <source>
        <dbReference type="Pfam" id="PF25954"/>
    </source>
</evidence>
<feature type="coiled-coil region" evidence="2">
    <location>
        <begin position="115"/>
        <end position="142"/>
    </location>
</feature>
<organism evidence="6 7">
    <name type="scientific">Pseudoduganella flava</name>
    <dbReference type="NCBI Taxonomy" id="871742"/>
    <lineage>
        <taxon>Bacteria</taxon>
        <taxon>Pseudomonadati</taxon>
        <taxon>Pseudomonadota</taxon>
        <taxon>Betaproteobacteria</taxon>
        <taxon>Burkholderiales</taxon>
        <taxon>Oxalobacteraceae</taxon>
        <taxon>Telluria group</taxon>
        <taxon>Pseudoduganella</taxon>
    </lineage>
</organism>
<sequence>MTLPAALTPARRVLLAGALLALLAAGGWTVLHAHTGAAPAPATPAAKPAPIYELAGTDVATVGSGALAVQLQLSGSLVPVAQATVKSKVSGIVHESALREGTQVQAGQVLARVDQADLRARVTQQQAALEEAQARLAMADKNERNGRALLAQNYISQTAYDANANAVDLARAAVKAAGAQLELARIALEDSVIRAPIAGIVSRRHVQPGEKLAPDMPVCTIVSLDELTLEAQVPTSDIPRIRVGQQVRFHVDGYAGRTFAGKVARINPTTQEGSRAMLVYVTVANGDGALRGGMFAKGSITTENTAELPLVPVAAVRKDGGRDVVYKVAGDRVVAQPVTLGLTSEDDGVAAVTAGLAAGENVLVTKLDGVKPGARVKLPAAVRTAAAAGNTVGG</sequence>
<feature type="domain" description="Multidrug resistance protein MdtA-like barrel-sandwich hybrid" evidence="3">
    <location>
        <begin position="82"/>
        <end position="211"/>
    </location>
</feature>
<dbReference type="AlphaFoldDB" id="A0A562PVM5"/>
<dbReference type="OrthoDB" id="5502471at2"/>
<evidence type="ECO:0000259" key="3">
    <source>
        <dbReference type="Pfam" id="PF25917"/>
    </source>
</evidence>
<dbReference type="GO" id="GO:0015562">
    <property type="term" value="F:efflux transmembrane transporter activity"/>
    <property type="evidence" value="ECO:0007669"/>
    <property type="project" value="TreeGrafter"/>
</dbReference>
<dbReference type="Gene3D" id="2.40.30.170">
    <property type="match status" value="1"/>
</dbReference>
<keyword evidence="2" id="KW-0175">Coiled coil</keyword>
<dbReference type="Pfam" id="PF25954">
    <property type="entry name" value="Beta-barrel_RND_2"/>
    <property type="match status" value="1"/>
</dbReference>
<dbReference type="Gene3D" id="1.10.287.470">
    <property type="entry name" value="Helix hairpin bin"/>
    <property type="match status" value="1"/>
</dbReference>
<dbReference type="Gene3D" id="2.40.50.100">
    <property type="match status" value="1"/>
</dbReference>
<evidence type="ECO:0000313" key="5">
    <source>
        <dbReference type="EMBL" id="QGZ39598.1"/>
    </source>
</evidence>
<dbReference type="EMBL" id="VLKW01000003">
    <property type="protein sequence ID" value="TWI48495.1"/>
    <property type="molecule type" value="Genomic_DNA"/>
</dbReference>
<dbReference type="GO" id="GO:1990281">
    <property type="term" value="C:efflux pump complex"/>
    <property type="evidence" value="ECO:0007669"/>
    <property type="project" value="TreeGrafter"/>
</dbReference>
<reference evidence="5 8" key="3">
    <citation type="submission" date="2019-12" db="EMBL/GenBank/DDBJ databases">
        <title>Draft Genome Sequences of Six Type Strains of the Genus Massilia.</title>
        <authorList>
            <person name="Miess H."/>
            <person name="Frediansyah A."/>
            <person name="Goeker M."/>
            <person name="Gross H."/>
        </authorList>
    </citation>
    <scope>NUCLEOTIDE SEQUENCE [LARGE SCALE GENOMIC DNA]</scope>
    <source>
        <strain evidence="5 8">DSM 26639</strain>
    </source>
</reference>
<name>A0A562PVM5_9BURK</name>
<dbReference type="RefSeq" id="WP_145874288.1">
    <property type="nucleotide sequence ID" value="NZ_CP046904.1"/>
</dbReference>
<evidence type="ECO:0000313" key="6">
    <source>
        <dbReference type="EMBL" id="TWI48495.1"/>
    </source>
</evidence>
<evidence type="ECO:0000256" key="2">
    <source>
        <dbReference type="SAM" id="Coils"/>
    </source>
</evidence>
<dbReference type="SUPFAM" id="SSF111369">
    <property type="entry name" value="HlyD-like secretion proteins"/>
    <property type="match status" value="1"/>
</dbReference>
<dbReference type="InterPro" id="IPR058792">
    <property type="entry name" value="Beta-barrel_RND_2"/>
</dbReference>
<dbReference type="InterPro" id="IPR058625">
    <property type="entry name" value="MdtA-like_BSH"/>
</dbReference>
<reference evidence="6 7" key="1">
    <citation type="journal article" date="2015" name="Stand. Genomic Sci.">
        <title>Genomic Encyclopedia of Bacterial and Archaeal Type Strains, Phase III: the genomes of soil and plant-associated and newly described type strains.</title>
        <authorList>
            <person name="Whitman W.B."/>
            <person name="Woyke T."/>
            <person name="Klenk H.P."/>
            <person name="Zhou Y."/>
            <person name="Lilburn T.G."/>
            <person name="Beck B.J."/>
            <person name="De Vos P."/>
            <person name="Vandamme P."/>
            <person name="Eisen J.A."/>
            <person name="Garrity G."/>
            <person name="Hugenholtz P."/>
            <person name="Kyrpides N.C."/>
        </authorList>
    </citation>
    <scope>NUCLEOTIDE SEQUENCE [LARGE SCALE GENOMIC DNA]</scope>
    <source>
        <strain evidence="6 7">CGMCC 1.10685</strain>
    </source>
</reference>
<dbReference type="InterPro" id="IPR006143">
    <property type="entry name" value="RND_pump_MFP"/>
</dbReference>
<accession>A0A562PVM5</accession>
<evidence type="ECO:0000313" key="8">
    <source>
        <dbReference type="Proteomes" id="UP000437862"/>
    </source>
</evidence>
<protein>
    <submittedName>
        <fullName evidence="5">Efflux RND transporter periplasmic adaptor subunit</fullName>
    </submittedName>
    <submittedName>
        <fullName evidence="6">RND family efflux transporter MFP subunit</fullName>
    </submittedName>
</protein>
<dbReference type="NCBIfam" id="TIGR01730">
    <property type="entry name" value="RND_mfp"/>
    <property type="match status" value="1"/>
</dbReference>
<dbReference type="FunFam" id="2.40.30.170:FF:000010">
    <property type="entry name" value="Efflux RND transporter periplasmic adaptor subunit"/>
    <property type="match status" value="1"/>
</dbReference>
<comment type="similarity">
    <text evidence="1">Belongs to the membrane fusion protein (MFP) (TC 8.A.1) family.</text>
</comment>
<keyword evidence="8" id="KW-1185">Reference proteome</keyword>
<dbReference type="PANTHER" id="PTHR30469:SF15">
    <property type="entry name" value="HLYD FAMILY OF SECRETION PROTEINS"/>
    <property type="match status" value="1"/>
</dbReference>
<reference evidence="6" key="2">
    <citation type="submission" date="2019-07" db="EMBL/GenBank/DDBJ databases">
        <authorList>
            <person name="Whitman W."/>
            <person name="Huntemann M."/>
            <person name="Clum A."/>
            <person name="Pillay M."/>
            <person name="Palaniappan K."/>
            <person name="Varghese N."/>
            <person name="Mikhailova N."/>
            <person name="Stamatis D."/>
            <person name="Reddy T."/>
            <person name="Daum C."/>
            <person name="Shapiro N."/>
            <person name="Ivanova N."/>
            <person name="Kyrpides N."/>
            <person name="Woyke T."/>
        </authorList>
    </citation>
    <scope>NUCLEOTIDE SEQUENCE</scope>
    <source>
        <strain evidence="6">CGMCC 1.10685</strain>
    </source>
</reference>
<dbReference type="Pfam" id="PF25917">
    <property type="entry name" value="BSH_RND"/>
    <property type="match status" value="1"/>
</dbReference>
<evidence type="ECO:0000256" key="1">
    <source>
        <dbReference type="ARBA" id="ARBA00009477"/>
    </source>
</evidence>
<dbReference type="Proteomes" id="UP000315112">
    <property type="component" value="Unassembled WGS sequence"/>
</dbReference>
<feature type="domain" description="CusB-like beta-barrel" evidence="4">
    <location>
        <begin position="229"/>
        <end position="303"/>
    </location>
</feature>
<dbReference type="Gene3D" id="2.40.420.20">
    <property type="match status" value="1"/>
</dbReference>
<proteinExistence type="inferred from homology"/>
<evidence type="ECO:0000313" key="7">
    <source>
        <dbReference type="Proteomes" id="UP000315112"/>
    </source>
</evidence>
<dbReference type="PANTHER" id="PTHR30469">
    <property type="entry name" value="MULTIDRUG RESISTANCE PROTEIN MDTA"/>
    <property type="match status" value="1"/>
</dbReference>
<gene>
    <name evidence="5" type="ORF">GO485_11425</name>
    <name evidence="6" type="ORF">IP92_01885</name>
</gene>
<dbReference type="EMBL" id="CP046904">
    <property type="protein sequence ID" value="QGZ39598.1"/>
    <property type="molecule type" value="Genomic_DNA"/>
</dbReference>